<evidence type="ECO:0000256" key="1">
    <source>
        <dbReference type="SAM" id="MobiDB-lite"/>
    </source>
</evidence>
<gene>
    <name evidence="2" type="ORF">BO99DRAFT_407664</name>
</gene>
<feature type="compositionally biased region" description="Polar residues" evidence="1">
    <location>
        <begin position="38"/>
        <end position="47"/>
    </location>
</feature>
<reference evidence="2 3" key="1">
    <citation type="submission" date="2018-02" db="EMBL/GenBank/DDBJ databases">
        <title>The genomes of Aspergillus section Nigri reveals drivers in fungal speciation.</title>
        <authorList>
            <consortium name="DOE Joint Genome Institute"/>
            <person name="Vesth T.C."/>
            <person name="Nybo J."/>
            <person name="Theobald S."/>
            <person name="Brandl J."/>
            <person name="Frisvad J.C."/>
            <person name="Nielsen K.F."/>
            <person name="Lyhne E.K."/>
            <person name="Kogle M.E."/>
            <person name="Kuo A."/>
            <person name="Riley R."/>
            <person name="Clum A."/>
            <person name="Nolan M."/>
            <person name="Lipzen A."/>
            <person name="Salamov A."/>
            <person name="Henrissat B."/>
            <person name="Wiebenga A."/>
            <person name="De vries R.P."/>
            <person name="Grigoriev I.V."/>
            <person name="Mortensen U.H."/>
            <person name="Andersen M.R."/>
            <person name="Baker S.E."/>
        </authorList>
    </citation>
    <scope>NUCLEOTIDE SEQUENCE [LARGE SCALE GENOMIC DNA]</scope>
    <source>
        <strain evidence="2 3">CBS 115571</strain>
    </source>
</reference>
<sequence length="124" mass="14091">MEDLIISRIVATAYGITGREYIPNDNPTQKRPQRMTKVASSPLSLNQKPKHAKRPRSTDPPRWRPFSPDSPETVGNCHSIRQGLALSPKPFTKFSDPIRLQPTASHPAQIVRPVCRRVHCLYQR</sequence>
<dbReference type="EMBL" id="KZ825253">
    <property type="protein sequence ID" value="PYI13251.1"/>
    <property type="molecule type" value="Genomic_DNA"/>
</dbReference>
<dbReference type="Proteomes" id="UP000249829">
    <property type="component" value="Unassembled WGS sequence"/>
</dbReference>
<keyword evidence="3" id="KW-1185">Reference proteome</keyword>
<evidence type="ECO:0000313" key="2">
    <source>
        <dbReference type="EMBL" id="PYI13251.1"/>
    </source>
</evidence>
<dbReference type="AlphaFoldDB" id="A0A2V5GRC5"/>
<name>A0A2V5GRC5_ASPV1</name>
<protein>
    <submittedName>
        <fullName evidence="2">Uncharacterized protein</fullName>
    </submittedName>
</protein>
<organism evidence="2 3">
    <name type="scientific">Aspergillus violaceofuscus (strain CBS 115571)</name>
    <dbReference type="NCBI Taxonomy" id="1450538"/>
    <lineage>
        <taxon>Eukaryota</taxon>
        <taxon>Fungi</taxon>
        <taxon>Dikarya</taxon>
        <taxon>Ascomycota</taxon>
        <taxon>Pezizomycotina</taxon>
        <taxon>Eurotiomycetes</taxon>
        <taxon>Eurotiomycetidae</taxon>
        <taxon>Eurotiales</taxon>
        <taxon>Aspergillaceae</taxon>
        <taxon>Aspergillus</taxon>
    </lineage>
</organism>
<feature type="region of interest" description="Disordered" evidence="1">
    <location>
        <begin position="19"/>
        <end position="77"/>
    </location>
</feature>
<evidence type="ECO:0000313" key="3">
    <source>
        <dbReference type="Proteomes" id="UP000249829"/>
    </source>
</evidence>
<proteinExistence type="predicted"/>
<accession>A0A2V5GRC5</accession>